<feature type="non-terminal residue" evidence="1">
    <location>
        <position position="143"/>
    </location>
</feature>
<gene>
    <name evidence="1" type="ORF">BEMITA_LOCUS229</name>
</gene>
<protein>
    <submittedName>
        <fullName evidence="1">Uncharacterized protein</fullName>
    </submittedName>
</protein>
<evidence type="ECO:0000313" key="2">
    <source>
        <dbReference type="Proteomes" id="UP001152759"/>
    </source>
</evidence>
<reference evidence="1" key="1">
    <citation type="submission" date="2021-12" db="EMBL/GenBank/DDBJ databases">
        <authorList>
            <person name="King R."/>
        </authorList>
    </citation>
    <scope>NUCLEOTIDE SEQUENCE</scope>
</reference>
<comment type="caution">
    <text evidence="1">The sequence shown here is derived from an EMBL/GenBank/DDBJ whole genome shotgun (WGS) entry which is preliminary data.</text>
</comment>
<dbReference type="EMBL" id="CAKKNF020000105">
    <property type="protein sequence ID" value="CAH0749994.1"/>
    <property type="molecule type" value="Genomic_DNA"/>
</dbReference>
<keyword evidence="2" id="KW-1185">Reference proteome</keyword>
<proteinExistence type="predicted"/>
<evidence type="ECO:0000313" key="1">
    <source>
        <dbReference type="EMBL" id="CAH0749994.1"/>
    </source>
</evidence>
<dbReference type="Proteomes" id="UP001152759">
    <property type="component" value="Unassembled WGS sequence"/>
</dbReference>
<sequence>MHTLNIFINTESIRVDYAELLPFLREKQLIVIDTHVRSETVIDFLKKLPHAEIKEYIENRLKRTVRASKHCVVRIFSSVYGSDTSYEADVLARNPSLPPVTYDEEGYPKDIHLFTQKRVEVELAKFGFVYNYSRLDYARKALR</sequence>
<name>A0AAI8Y3I3_BEMTA</name>
<accession>A0AAI8Y3I3</accession>
<organism evidence="1 2">
    <name type="scientific">Bemisia tabaci</name>
    <name type="common">Sweetpotato whitefly</name>
    <name type="synonym">Aleurodes tabaci</name>
    <dbReference type="NCBI Taxonomy" id="7038"/>
    <lineage>
        <taxon>Eukaryota</taxon>
        <taxon>Metazoa</taxon>
        <taxon>Ecdysozoa</taxon>
        <taxon>Arthropoda</taxon>
        <taxon>Hexapoda</taxon>
        <taxon>Insecta</taxon>
        <taxon>Pterygota</taxon>
        <taxon>Neoptera</taxon>
        <taxon>Paraneoptera</taxon>
        <taxon>Hemiptera</taxon>
        <taxon>Sternorrhyncha</taxon>
        <taxon>Aleyrodoidea</taxon>
        <taxon>Aleyrodidae</taxon>
        <taxon>Aleyrodinae</taxon>
        <taxon>Bemisia</taxon>
    </lineage>
</organism>
<dbReference type="AlphaFoldDB" id="A0AAI8Y3I3"/>